<dbReference type="NCBIfam" id="TIGR01509">
    <property type="entry name" value="HAD-SF-IA-v3"/>
    <property type="match status" value="1"/>
</dbReference>
<proteinExistence type="inferred from homology"/>
<dbReference type="Pfam" id="PF03636">
    <property type="entry name" value="Glyco_hydro_65N"/>
    <property type="match status" value="1"/>
</dbReference>
<dbReference type="Pfam" id="PF00702">
    <property type="entry name" value="Hydrolase"/>
    <property type="match status" value="1"/>
</dbReference>
<dbReference type="InterPro" id="IPR008928">
    <property type="entry name" value="6-hairpin_glycosidase_sf"/>
</dbReference>
<dbReference type="InterPro" id="IPR010976">
    <property type="entry name" value="B-phosphoglucomutase_hydrolase"/>
</dbReference>
<organism evidence="7 8">
    <name type="scientific">Corynebacterium hylobatis</name>
    <dbReference type="NCBI Taxonomy" id="1859290"/>
    <lineage>
        <taxon>Bacteria</taxon>
        <taxon>Bacillati</taxon>
        <taxon>Actinomycetota</taxon>
        <taxon>Actinomycetes</taxon>
        <taxon>Mycobacteriales</taxon>
        <taxon>Corynebacteriaceae</taxon>
        <taxon>Corynebacterium</taxon>
    </lineage>
</organism>
<dbReference type="SUPFAM" id="SSF48208">
    <property type="entry name" value="Six-hairpin glycosidases"/>
    <property type="match status" value="1"/>
</dbReference>
<comment type="similarity">
    <text evidence="1">Belongs to the HAD-like hydrolase superfamily. CbbY/CbbZ/Gph/YieH family.</text>
</comment>
<dbReference type="PANTHER" id="PTHR11051">
    <property type="entry name" value="GLYCOSYL HYDROLASE-RELATED"/>
    <property type="match status" value="1"/>
</dbReference>
<dbReference type="InterPro" id="IPR037018">
    <property type="entry name" value="GH65_N"/>
</dbReference>
<evidence type="ECO:0000259" key="4">
    <source>
        <dbReference type="Pfam" id="PF03632"/>
    </source>
</evidence>
<dbReference type="AlphaFoldDB" id="A0A430HV22"/>
<dbReference type="InterPro" id="IPR006439">
    <property type="entry name" value="HAD-SF_hydro_IA"/>
</dbReference>
<evidence type="ECO:0000256" key="1">
    <source>
        <dbReference type="ARBA" id="ARBA00006171"/>
    </source>
</evidence>
<evidence type="ECO:0000256" key="2">
    <source>
        <dbReference type="ARBA" id="ARBA00023295"/>
    </source>
</evidence>
<keyword evidence="7" id="KW-0378">Hydrolase</keyword>
<evidence type="ECO:0000313" key="7">
    <source>
        <dbReference type="EMBL" id="RSZ61322.1"/>
    </source>
</evidence>
<dbReference type="SUPFAM" id="SSF74650">
    <property type="entry name" value="Galactose mutarotase-like"/>
    <property type="match status" value="1"/>
</dbReference>
<dbReference type="FunFam" id="1.50.10.10:FF:000053">
    <property type="entry name" value="Putative glycosyl hydrolase"/>
    <property type="match status" value="1"/>
</dbReference>
<reference evidence="7 8" key="1">
    <citation type="submission" date="2018-12" db="EMBL/GenBank/DDBJ databases">
        <title>YIM 101343 draft genome.</title>
        <authorList>
            <person name="Chen X."/>
        </authorList>
    </citation>
    <scope>NUCLEOTIDE SEQUENCE [LARGE SCALE GENOMIC DNA]</scope>
    <source>
        <strain evidence="7 8">YIM 101343</strain>
    </source>
</reference>
<gene>
    <name evidence="7" type="ORF">EAH68_13765</name>
</gene>
<dbReference type="InterPro" id="IPR023198">
    <property type="entry name" value="PGP-like_dom2"/>
</dbReference>
<dbReference type="NCBIfam" id="TIGR02009">
    <property type="entry name" value="PGMB-YQAB-SF"/>
    <property type="match status" value="1"/>
</dbReference>
<dbReference type="SFLD" id="SFLDG01129">
    <property type="entry name" value="C1.5:_HAD__Beta-PGM__Phosphata"/>
    <property type="match status" value="1"/>
</dbReference>
<dbReference type="InterPro" id="IPR012341">
    <property type="entry name" value="6hp_glycosidase-like_sf"/>
</dbReference>
<dbReference type="Pfam" id="PF03632">
    <property type="entry name" value="Glyco_hydro_65m"/>
    <property type="match status" value="1"/>
</dbReference>
<evidence type="ECO:0000259" key="6">
    <source>
        <dbReference type="Pfam" id="PF03636"/>
    </source>
</evidence>
<feature type="domain" description="Glycoside hydrolase family 65 N-terminal" evidence="6">
    <location>
        <begin position="272"/>
        <end position="524"/>
    </location>
</feature>
<feature type="domain" description="Glycoside hydrolase family 65 C-terminal" evidence="5">
    <location>
        <begin position="986"/>
        <end position="1043"/>
    </location>
</feature>
<evidence type="ECO:0000313" key="8">
    <source>
        <dbReference type="Proteomes" id="UP000274907"/>
    </source>
</evidence>
<dbReference type="Pfam" id="PF03633">
    <property type="entry name" value="Glyco_hydro_65C"/>
    <property type="match status" value="1"/>
</dbReference>
<keyword evidence="8" id="KW-1185">Reference proteome</keyword>
<dbReference type="Gene3D" id="1.50.10.10">
    <property type="match status" value="1"/>
</dbReference>
<dbReference type="GO" id="GO:0004553">
    <property type="term" value="F:hydrolase activity, hydrolyzing O-glycosyl compounds"/>
    <property type="evidence" value="ECO:0007669"/>
    <property type="project" value="TreeGrafter"/>
</dbReference>
<feature type="region of interest" description="Disordered" evidence="3">
    <location>
        <begin position="1055"/>
        <end position="1077"/>
    </location>
</feature>
<dbReference type="OrthoDB" id="9816160at2"/>
<dbReference type="Gene3D" id="2.60.420.10">
    <property type="entry name" value="Maltose phosphorylase, domain 3"/>
    <property type="match status" value="1"/>
</dbReference>
<dbReference type="Gene3D" id="1.10.150.240">
    <property type="entry name" value="Putative phosphatase, domain 2"/>
    <property type="match status" value="1"/>
</dbReference>
<dbReference type="InterPro" id="IPR005194">
    <property type="entry name" value="Glyco_hydro_65_C"/>
</dbReference>
<dbReference type="InterPro" id="IPR023214">
    <property type="entry name" value="HAD_sf"/>
</dbReference>
<keyword evidence="2" id="KW-0326">Glycosidase</keyword>
<dbReference type="GO" id="GO:0030246">
    <property type="term" value="F:carbohydrate binding"/>
    <property type="evidence" value="ECO:0007669"/>
    <property type="project" value="InterPro"/>
</dbReference>
<dbReference type="EMBL" id="RXHJ01000024">
    <property type="protein sequence ID" value="RSZ61322.1"/>
    <property type="molecule type" value="Genomic_DNA"/>
</dbReference>
<accession>A0A430HV22</accession>
<dbReference type="Gene3D" id="2.70.98.40">
    <property type="entry name" value="Glycoside hydrolase, family 65, N-terminal domain"/>
    <property type="match status" value="1"/>
</dbReference>
<comment type="caution">
    <text evidence="7">The sequence shown here is derived from an EMBL/GenBank/DDBJ whole genome shotgun (WGS) entry which is preliminary data.</text>
</comment>
<dbReference type="Gene3D" id="3.40.50.1000">
    <property type="entry name" value="HAD superfamily/HAD-like"/>
    <property type="match status" value="1"/>
</dbReference>
<dbReference type="GO" id="GO:0016757">
    <property type="term" value="F:glycosyltransferase activity"/>
    <property type="evidence" value="ECO:0007669"/>
    <property type="project" value="UniProtKB-ARBA"/>
</dbReference>
<dbReference type="GO" id="GO:0005975">
    <property type="term" value="P:carbohydrate metabolic process"/>
    <property type="evidence" value="ECO:0007669"/>
    <property type="project" value="InterPro"/>
</dbReference>
<evidence type="ECO:0000256" key="3">
    <source>
        <dbReference type="SAM" id="MobiDB-lite"/>
    </source>
</evidence>
<dbReference type="InterPro" id="IPR011013">
    <property type="entry name" value="Gal_mutarotase_sf_dom"/>
</dbReference>
<dbReference type="InterPro" id="IPR005196">
    <property type="entry name" value="Glyco_hydro_65_N"/>
</dbReference>
<evidence type="ECO:0000259" key="5">
    <source>
        <dbReference type="Pfam" id="PF03633"/>
    </source>
</evidence>
<protein>
    <submittedName>
        <fullName evidence="7">Beta-phosphoglucomutase family hydrolase</fullName>
    </submittedName>
</protein>
<name>A0A430HV22_9CORY</name>
<sequence>MTPSHPPKTPPPLPSNHPTALPYDAVLFDMDGVVTRTTSVHAAAWKELFDSVLADPRSGVGTDTPPFDADRDYRLYVDGRSREDGIRAFVTSRGIRLPTGSPEDGPEAWSVAGLGVRKNDLFLAALARDGVSVYPGAVALLDRLRSGGVPVGLVTASRNAQALLEAAGLESAFDMIIDGQVAAEQGLPSKPDPAMFLEAARRLGVSPERAVVIEDAVSGVKAGRGGGFGLVVGIDHAGYREQLEAAGADVVLGDVGQLDLGASRTDPWMLVYEGFDPAHEGHREALTALGNGYMATRGVRPERGDDGIHYPGTYLSGVYNRTAGIIHGREMEEEHLVNVPNWLPVDVRIGDGPWWSTGEMQASEDHTELDLRRGTLTRRVTLIGPGDAQLIVVQRRLVSMDNPHLAALETTVTAHGFNGTVGIRSGIDAQVANTNVRDYIGSGQRHLSDAVFTDLDDHTVLCEVKTNQSQIRIALAVRTQFPGREATASDVDDGGRRHLRTFDVQLVDGETATMMKTAAVVTSRDVAISSPGEAALTELSRHVGDFDTLLHDHEAAWRRLWDRFGVIFDGDRQSRLILNLHVFHLLQAISEHTAELDAGVPARGLHGEGYRGHIFWDELFVLPVIGLRLPQVSQALLEYRWQRLDAARAAARAQDLNGALFPWQSGSDGREETPQWLYNPRSARWMPDNSSRQRHVGLAIAYNAWQYFQATGDRDWLATRGAELIIEITRMFASLTTYDDATGRYHLTGVMGPDEYHDGYPDHPGEGLTDNAYTNILLSWVCERAIDALRELAGHHEHDLIDRLQITPDEIHHWSQLSSALNVVFHADGIISQFDGYEDLLELDWSRYRAKYGNIGRLDLILEAEKDTTNRYKLAKQADVLMLIYLLGPAGVINQLGRLGYSFSDTDLKRTVEYYVSRSSEGSTLSRVVHSSVLSRFNEDQAWALFREALVADLDDTQGGTTREGIHLGAMAGTVDILTRSFAGLQTEANALTFAPRLPAHLEKVEFQIHYRGHLIDVALSIDSLVIHLHPSTAPPISVGSAGAYVELAGGQSTDLLGIRRDPPDISSPGITRGEDP</sequence>
<dbReference type="InterPro" id="IPR036412">
    <property type="entry name" value="HAD-like_sf"/>
</dbReference>
<dbReference type="InterPro" id="IPR005195">
    <property type="entry name" value="Glyco_hydro_65_M"/>
</dbReference>
<feature type="domain" description="Glycoside hydrolase family 65 central catalytic" evidence="4">
    <location>
        <begin position="580"/>
        <end position="975"/>
    </location>
</feature>
<dbReference type="SUPFAM" id="SSF56784">
    <property type="entry name" value="HAD-like"/>
    <property type="match status" value="1"/>
</dbReference>
<dbReference type="Proteomes" id="UP000274907">
    <property type="component" value="Unassembled WGS sequence"/>
</dbReference>
<dbReference type="SFLD" id="SFLDS00003">
    <property type="entry name" value="Haloacid_Dehalogenase"/>
    <property type="match status" value="1"/>
</dbReference>
<dbReference type="PANTHER" id="PTHR11051:SF8">
    <property type="entry name" value="PROTEIN-GLUCOSYLGALACTOSYLHYDROXYLYSINE GLUCOSIDASE"/>
    <property type="match status" value="1"/>
</dbReference>